<accession>A0A1X7VLN5</accession>
<dbReference type="KEGG" id="aqu:100634426"/>
<dbReference type="InterPro" id="IPR019734">
    <property type="entry name" value="TPR_rpt"/>
</dbReference>
<feature type="repeat" description="TPR" evidence="1">
    <location>
        <begin position="274"/>
        <end position="307"/>
    </location>
</feature>
<reference evidence="2" key="2">
    <citation type="submission" date="2017-05" db="UniProtKB">
        <authorList>
            <consortium name="EnsemblMetazoa"/>
        </authorList>
    </citation>
    <scope>IDENTIFICATION</scope>
</reference>
<dbReference type="AlphaFoldDB" id="A0A1X7VLN5"/>
<proteinExistence type="predicted"/>
<keyword evidence="3" id="KW-1185">Reference proteome</keyword>
<dbReference type="GO" id="GO:0034464">
    <property type="term" value="C:BBSome"/>
    <property type="evidence" value="ECO:0007669"/>
    <property type="project" value="InterPro"/>
</dbReference>
<dbReference type="Proteomes" id="UP000007879">
    <property type="component" value="Unassembled WGS sequence"/>
</dbReference>
<dbReference type="GO" id="GO:0097730">
    <property type="term" value="C:non-motile cilium"/>
    <property type="evidence" value="ECO:0007669"/>
    <property type="project" value="TreeGrafter"/>
</dbReference>
<dbReference type="Pfam" id="PF13181">
    <property type="entry name" value="TPR_8"/>
    <property type="match status" value="2"/>
</dbReference>
<feature type="repeat" description="TPR" evidence="1">
    <location>
        <begin position="412"/>
        <end position="445"/>
    </location>
</feature>
<dbReference type="CDD" id="cd21341">
    <property type="entry name" value="TTC8_N"/>
    <property type="match status" value="1"/>
</dbReference>
<dbReference type="GO" id="GO:0036064">
    <property type="term" value="C:ciliary basal body"/>
    <property type="evidence" value="ECO:0007669"/>
    <property type="project" value="TreeGrafter"/>
</dbReference>
<dbReference type="PROSITE" id="PS50005">
    <property type="entry name" value="TPR"/>
    <property type="match status" value="2"/>
</dbReference>
<sequence>MAARREGGNFQSGVDPLFMALTLFRHRRFGDCLDICNQLLEKNPRDQAVWFLKVRSLTEQTYIDETEVEDEGIAELTMDDNKIADVARPGTSLRQPTAVATGRIGTSQGVRPVSQVGRPVSGFLRPGTQMGGGGTSLEQAIKAPRTAQTARPITSSSGRFIRLGTASMLTEPGGSFIDVTKLNLATYAQKPALAKVLFEYLFHHESNFRSALQLAAHATESCRFEDWWWKVQLGKCYYRLGLYRDAEGQYLSALRSNKVPHPITKGTTEYFHCIDMYLYLCKLYIKLDQPLKALEYYRKGLEKFPKDTSLLIGMARIYEGLSDTDQSIQHYREALQSDSTCVEAIACIATNYFYSDQPEIALSYYRRLLQMGVYNAELFNNLGLCCYYAQQYDFSLSCFQKSLSLASLETLADIWYNIGQLAVGTGDTKLAYQCFKLAITHDNNHAEAYNNLGVLEWQNKKGEKSLACYNVSVQLAPHLYEPHYNIALASQKIGCLHKSYKAVKKSLEVYPDHIESQELLKQIQQHFEAL</sequence>
<dbReference type="InParanoid" id="A0A1X7VLN5"/>
<gene>
    <name evidence="2" type="primary">100634426</name>
</gene>
<dbReference type="GO" id="GO:1905515">
    <property type="term" value="P:non-motile cilium assembly"/>
    <property type="evidence" value="ECO:0007669"/>
    <property type="project" value="InterPro"/>
</dbReference>
<dbReference type="EnsemblMetazoa" id="Aqu2.1.40804_001">
    <property type="protein sequence ID" value="Aqu2.1.40804_001"/>
    <property type="gene ID" value="Aqu2.1.40804"/>
</dbReference>
<dbReference type="OrthoDB" id="421121at2759"/>
<dbReference type="InterPro" id="IPR011990">
    <property type="entry name" value="TPR-like_helical_dom_sf"/>
</dbReference>
<evidence type="ECO:0000313" key="3">
    <source>
        <dbReference type="Proteomes" id="UP000007879"/>
    </source>
</evidence>
<dbReference type="PANTHER" id="PTHR44177">
    <property type="entry name" value="TETRATRICOPEPTIDE REPEAT PROTEIN 8"/>
    <property type="match status" value="1"/>
</dbReference>
<evidence type="ECO:0000256" key="1">
    <source>
        <dbReference type="PROSITE-ProRule" id="PRU00339"/>
    </source>
</evidence>
<name>A0A1X7VLN5_AMPQE</name>
<protein>
    <submittedName>
        <fullName evidence="2">Uncharacterized protein</fullName>
    </submittedName>
</protein>
<dbReference type="SMART" id="SM00028">
    <property type="entry name" value="TPR"/>
    <property type="match status" value="9"/>
</dbReference>
<dbReference type="STRING" id="400682.A0A1X7VLN5"/>
<dbReference type="InterPro" id="IPR028796">
    <property type="entry name" value="BBS8"/>
</dbReference>
<dbReference type="SUPFAM" id="SSF48452">
    <property type="entry name" value="TPR-like"/>
    <property type="match status" value="2"/>
</dbReference>
<dbReference type="EnsemblMetazoa" id="XM_003383774.3">
    <property type="protein sequence ID" value="XP_003383822.3"/>
    <property type="gene ID" value="LOC100634426"/>
</dbReference>
<keyword evidence="1" id="KW-0802">TPR repeat</keyword>
<evidence type="ECO:0000313" key="2">
    <source>
        <dbReference type="EnsemblMetazoa" id="Aqu2.1.40804_001"/>
    </source>
</evidence>
<reference evidence="3" key="1">
    <citation type="journal article" date="2010" name="Nature">
        <title>The Amphimedon queenslandica genome and the evolution of animal complexity.</title>
        <authorList>
            <person name="Srivastava M."/>
            <person name="Simakov O."/>
            <person name="Chapman J."/>
            <person name="Fahey B."/>
            <person name="Gauthier M.E."/>
            <person name="Mitros T."/>
            <person name="Richards G.S."/>
            <person name="Conaco C."/>
            <person name="Dacre M."/>
            <person name="Hellsten U."/>
            <person name="Larroux C."/>
            <person name="Putnam N.H."/>
            <person name="Stanke M."/>
            <person name="Adamska M."/>
            <person name="Darling A."/>
            <person name="Degnan S.M."/>
            <person name="Oakley T.H."/>
            <person name="Plachetzki D.C."/>
            <person name="Zhai Y."/>
            <person name="Adamski M."/>
            <person name="Calcino A."/>
            <person name="Cummins S.F."/>
            <person name="Goodstein D.M."/>
            <person name="Harris C."/>
            <person name="Jackson D.J."/>
            <person name="Leys S.P."/>
            <person name="Shu S."/>
            <person name="Woodcroft B.J."/>
            <person name="Vervoort M."/>
            <person name="Kosik K.S."/>
            <person name="Manning G."/>
            <person name="Degnan B.M."/>
            <person name="Rokhsar D.S."/>
        </authorList>
    </citation>
    <scope>NUCLEOTIDE SEQUENCE [LARGE SCALE GENOMIC DNA]</scope>
</reference>
<organism evidence="2">
    <name type="scientific">Amphimedon queenslandica</name>
    <name type="common">Sponge</name>
    <dbReference type="NCBI Taxonomy" id="400682"/>
    <lineage>
        <taxon>Eukaryota</taxon>
        <taxon>Metazoa</taxon>
        <taxon>Porifera</taxon>
        <taxon>Demospongiae</taxon>
        <taxon>Heteroscleromorpha</taxon>
        <taxon>Haplosclerida</taxon>
        <taxon>Niphatidae</taxon>
        <taxon>Amphimedon</taxon>
    </lineage>
</organism>
<dbReference type="PANTHER" id="PTHR44177:SF1">
    <property type="entry name" value="TETRATRICOPEPTIDE REPEAT PROTEIN 8"/>
    <property type="match status" value="1"/>
</dbReference>
<dbReference type="Gene3D" id="1.25.40.10">
    <property type="entry name" value="Tetratricopeptide repeat domain"/>
    <property type="match status" value="3"/>
</dbReference>